<sequence>MRVERCLGPHKLFSGLVDQLEPEIPVDLGLVPRLGVGEDIRDRAQRLEHAADLVLGHPTSAGDLA</sequence>
<organism evidence="1 2">
    <name type="scientific">Streptomyces rhizosphaericus</name>
    <dbReference type="NCBI Taxonomy" id="114699"/>
    <lineage>
        <taxon>Bacteria</taxon>
        <taxon>Bacillati</taxon>
        <taxon>Actinomycetota</taxon>
        <taxon>Actinomycetes</taxon>
        <taxon>Kitasatosporales</taxon>
        <taxon>Streptomycetaceae</taxon>
        <taxon>Streptomyces</taxon>
        <taxon>Streptomyces violaceusniger group</taxon>
    </lineage>
</organism>
<evidence type="ECO:0000313" key="2">
    <source>
        <dbReference type="Proteomes" id="UP000476310"/>
    </source>
</evidence>
<evidence type="ECO:0000313" key="1">
    <source>
        <dbReference type="EMBL" id="NEW74907.1"/>
    </source>
</evidence>
<keyword evidence="2" id="KW-1185">Reference proteome</keyword>
<dbReference type="EMBL" id="JAAIKT010000049">
    <property type="protein sequence ID" value="NEW74907.1"/>
    <property type="molecule type" value="Genomic_DNA"/>
</dbReference>
<dbReference type="Proteomes" id="UP000476310">
    <property type="component" value="Unassembled WGS sequence"/>
</dbReference>
<accession>A0A6G4AR13</accession>
<name>A0A6G4AR13_9ACTN</name>
<gene>
    <name evidence="1" type="ORF">G4H13_32230</name>
</gene>
<reference evidence="1" key="1">
    <citation type="submission" date="2020-02" db="EMBL/GenBank/DDBJ databases">
        <title>A new Streptomyces sp. for controlling soil-borne diseases.</title>
        <authorList>
            <person name="Li X."/>
            <person name="Tian Y."/>
            <person name="Gao K."/>
        </authorList>
    </citation>
    <scope>NUCLEOTIDE SEQUENCE [LARGE SCALE GENOMIC DNA]</scope>
    <source>
        <strain evidence="1">0250</strain>
    </source>
</reference>
<proteinExistence type="predicted"/>
<dbReference type="AlphaFoldDB" id="A0A6G4AR13"/>
<protein>
    <submittedName>
        <fullName evidence="1">Uncharacterized protein</fullName>
    </submittedName>
</protein>
<dbReference type="RefSeq" id="WP_164432876.1">
    <property type="nucleotide sequence ID" value="NZ_JAAIKT010000049.1"/>
</dbReference>
<comment type="caution">
    <text evidence="1">The sequence shown here is derived from an EMBL/GenBank/DDBJ whole genome shotgun (WGS) entry which is preliminary data.</text>
</comment>